<evidence type="ECO:0000313" key="3">
    <source>
        <dbReference type="Proteomes" id="UP001162741"/>
    </source>
</evidence>
<dbReference type="Proteomes" id="UP001162741">
    <property type="component" value="Chromosome"/>
</dbReference>
<keyword evidence="3" id="KW-1185">Reference proteome</keyword>
<dbReference type="PANTHER" id="PTHR43685:SF2">
    <property type="entry name" value="GLYCOSYLTRANSFERASE 2-LIKE DOMAIN-CONTAINING PROTEIN"/>
    <property type="match status" value="1"/>
</dbReference>
<dbReference type="InterPro" id="IPR029044">
    <property type="entry name" value="Nucleotide-diphossugar_trans"/>
</dbReference>
<feature type="domain" description="Glycosyltransferase 2-like" evidence="1">
    <location>
        <begin position="5"/>
        <end position="149"/>
    </location>
</feature>
<dbReference type="EMBL" id="CP107006">
    <property type="protein sequence ID" value="UYQ95896.1"/>
    <property type="molecule type" value="Genomic_DNA"/>
</dbReference>
<dbReference type="InterPro" id="IPR050834">
    <property type="entry name" value="Glycosyltransf_2"/>
</dbReference>
<proteinExistence type="predicted"/>
<name>A0ABY6J989_9BACT</name>
<dbReference type="CDD" id="cd00761">
    <property type="entry name" value="Glyco_tranf_GTA_type"/>
    <property type="match status" value="1"/>
</dbReference>
<dbReference type="PANTHER" id="PTHR43685">
    <property type="entry name" value="GLYCOSYLTRANSFERASE"/>
    <property type="match status" value="1"/>
</dbReference>
<dbReference type="SUPFAM" id="SSF53448">
    <property type="entry name" value="Nucleotide-diphospho-sugar transferases"/>
    <property type="match status" value="1"/>
</dbReference>
<dbReference type="Pfam" id="PF00535">
    <property type="entry name" value="Glycos_transf_2"/>
    <property type="match status" value="1"/>
</dbReference>
<dbReference type="RefSeq" id="WP_264283569.1">
    <property type="nucleotide sequence ID" value="NZ_CP107006.1"/>
</dbReference>
<reference evidence="2" key="1">
    <citation type="submission" date="2022-10" db="EMBL/GenBank/DDBJ databases">
        <title>Chitinophaga sp. nov., isolated from soil.</title>
        <authorList>
            <person name="Jeon C.O."/>
        </authorList>
    </citation>
    <scope>NUCLEOTIDE SEQUENCE</scope>
    <source>
        <strain evidence="2">R8</strain>
    </source>
</reference>
<gene>
    <name evidence="2" type="ORF">MKQ68_12375</name>
</gene>
<protein>
    <submittedName>
        <fullName evidence="2">Glycosyltransferase family 2 protein</fullName>
    </submittedName>
</protein>
<evidence type="ECO:0000259" key="1">
    <source>
        <dbReference type="Pfam" id="PF00535"/>
    </source>
</evidence>
<dbReference type="InterPro" id="IPR001173">
    <property type="entry name" value="Glyco_trans_2-like"/>
</dbReference>
<evidence type="ECO:0000313" key="2">
    <source>
        <dbReference type="EMBL" id="UYQ95896.1"/>
    </source>
</evidence>
<organism evidence="2 3">
    <name type="scientific">Chitinophaga horti</name>
    <dbReference type="NCBI Taxonomy" id="2920382"/>
    <lineage>
        <taxon>Bacteria</taxon>
        <taxon>Pseudomonadati</taxon>
        <taxon>Bacteroidota</taxon>
        <taxon>Chitinophagia</taxon>
        <taxon>Chitinophagales</taxon>
        <taxon>Chitinophagaceae</taxon>
        <taxon>Chitinophaga</taxon>
    </lineage>
</organism>
<dbReference type="Gene3D" id="3.90.550.10">
    <property type="entry name" value="Spore Coat Polysaccharide Biosynthesis Protein SpsA, Chain A"/>
    <property type="match status" value="1"/>
</dbReference>
<sequence>MKVAVCIPAYKNVQYLRRVLDSLVMQDYTDWELVVTDDSPDAAVEALLQEYQGRLPFRYYRNTPAQGMPANWNVCYDKADAEYIKIMHDDDWFTTPDALRKMAEALDQHPECDFVFSAFRECFIDHPGKEREVHCSTFYRQLLKQDPVHLFQKNFIGPPSGCMHRNRPEYRYDVRLQWLVDVDFYINLLRHKPGFVYLDEVLVNIGISDLQLTKSCHGVRTVEIPEYFYLLRKTGEQSLQSLYVYDFFWRLMRNLGVRREHELYEAGMQGETPAVVKYILKCQRPFPFRLLRIGALNKILVGLSFAGRPRK</sequence>
<accession>A0ABY6J989</accession>